<reference evidence="2 3" key="1">
    <citation type="journal article" date="2014" name="Genome Biol. Evol.">
        <title>The secreted proteins of Achlya hypogyna and Thraustotheca clavata identify the ancestral oomycete secretome and reveal gene acquisitions by horizontal gene transfer.</title>
        <authorList>
            <person name="Misner I."/>
            <person name="Blouin N."/>
            <person name="Leonard G."/>
            <person name="Richards T.A."/>
            <person name="Lane C.E."/>
        </authorList>
    </citation>
    <scope>NUCLEOTIDE SEQUENCE [LARGE SCALE GENOMIC DNA]</scope>
    <source>
        <strain evidence="2 3">ATCC 34112</strain>
    </source>
</reference>
<proteinExistence type="predicted"/>
<evidence type="ECO:0000313" key="3">
    <source>
        <dbReference type="Proteomes" id="UP000243217"/>
    </source>
</evidence>
<dbReference type="EMBL" id="JNBS01000444">
    <property type="protein sequence ID" value="OQS05566.1"/>
    <property type="molecule type" value="Genomic_DNA"/>
</dbReference>
<evidence type="ECO:0000313" key="2">
    <source>
        <dbReference type="EMBL" id="OQS05566.1"/>
    </source>
</evidence>
<evidence type="ECO:0000256" key="1">
    <source>
        <dbReference type="SAM" id="MobiDB-lite"/>
    </source>
</evidence>
<name>A0A1W0A5L3_9STRA</name>
<protein>
    <submittedName>
        <fullName evidence="2">Uncharacterized protein</fullName>
    </submittedName>
</protein>
<feature type="region of interest" description="Disordered" evidence="1">
    <location>
        <begin position="12"/>
        <end position="38"/>
    </location>
</feature>
<accession>A0A1W0A5L3</accession>
<comment type="caution">
    <text evidence="2">The sequence shown here is derived from an EMBL/GenBank/DDBJ whole genome shotgun (WGS) entry which is preliminary data.</text>
</comment>
<dbReference type="Proteomes" id="UP000243217">
    <property type="component" value="Unassembled WGS sequence"/>
</dbReference>
<keyword evidence="3" id="KW-1185">Reference proteome</keyword>
<gene>
    <name evidence="2" type="ORF">THRCLA_02332</name>
</gene>
<organism evidence="2 3">
    <name type="scientific">Thraustotheca clavata</name>
    <dbReference type="NCBI Taxonomy" id="74557"/>
    <lineage>
        <taxon>Eukaryota</taxon>
        <taxon>Sar</taxon>
        <taxon>Stramenopiles</taxon>
        <taxon>Oomycota</taxon>
        <taxon>Saprolegniomycetes</taxon>
        <taxon>Saprolegniales</taxon>
        <taxon>Achlyaceae</taxon>
        <taxon>Thraustotheca</taxon>
    </lineage>
</organism>
<sequence>MDKFIDELSLCLHDPRTNPTPPPPPQVQQTREEIAAERERKAQLLDEKWQATLNRFEAAQTKVQLKISKQKELLDAQEDKELCFQPKIDQRSRRIAHEFPSFMERQASAIAWRNKHIEDERIQKLLELNIISKTQEELTLTSKPNAVPPCLCGGTTPNHTNLCRQFQATYSSTSFPIHKKTARMKRSVDDMFAYAQAKHLRQVERMLALQEQEAMEATFTPKLNPRSKKIYMAMVQAGKRRSHREDNNNQAMTPSFQPQINAKSRALLANNPSSSKNVFDRLEDHAEERQLKLAQNNIELVDSSTRNVKHIGKNDLQLQRILMSPKAKGGASPLTKIILDDSVDVSSILSNFTSDIAQPQVLKQEGTIKGPMYDGYEGNKHRFIR</sequence>
<dbReference type="AlphaFoldDB" id="A0A1W0A5L3"/>
<dbReference type="OrthoDB" id="77581at2759"/>